<feature type="compositionally biased region" description="Basic and acidic residues" evidence="1">
    <location>
        <begin position="239"/>
        <end position="251"/>
    </location>
</feature>
<sequence>MTHNAMAWIMALGHTNDIDLRMDRAATPKKQFDYLFPNIPYSKTPNFNLAQLESWPNWKEPHPEVRAGKLGIQKYSHKDVEQMQSYIVSHFNLLAFTQPEMMEGLPMHPPNGFFGTWIGVKTIMCRATRAEGSKPIYEEKALIMEILNVKRVPWPEPGPKLLGQLLEAQTVKFSARPGAPLVPMMQTPKISLVAVRYSYMESHPKGGAQFLLHLESRLRKLLPSHSSDDDVRADLEKHLGADEEMPGEHIRPPAVAQRRLYGQRVGE</sequence>
<feature type="region of interest" description="Disordered" evidence="1">
    <location>
        <begin position="239"/>
        <end position="267"/>
    </location>
</feature>
<protein>
    <submittedName>
        <fullName evidence="2">Uncharacterized protein</fullName>
    </submittedName>
</protein>
<gene>
    <name evidence="2" type="ORF">DFH08DRAFT_1071594</name>
</gene>
<dbReference type="EMBL" id="JARIHO010000001">
    <property type="protein sequence ID" value="KAJ7369028.1"/>
    <property type="molecule type" value="Genomic_DNA"/>
</dbReference>
<accession>A0AAD7AVY1</accession>
<name>A0AAD7AVY1_9AGAR</name>
<comment type="caution">
    <text evidence="2">The sequence shown here is derived from an EMBL/GenBank/DDBJ whole genome shotgun (WGS) entry which is preliminary data.</text>
</comment>
<organism evidence="2 3">
    <name type="scientific">Mycena albidolilacea</name>
    <dbReference type="NCBI Taxonomy" id="1033008"/>
    <lineage>
        <taxon>Eukaryota</taxon>
        <taxon>Fungi</taxon>
        <taxon>Dikarya</taxon>
        <taxon>Basidiomycota</taxon>
        <taxon>Agaricomycotina</taxon>
        <taxon>Agaricomycetes</taxon>
        <taxon>Agaricomycetidae</taxon>
        <taxon>Agaricales</taxon>
        <taxon>Marasmiineae</taxon>
        <taxon>Mycenaceae</taxon>
        <taxon>Mycena</taxon>
    </lineage>
</organism>
<reference evidence="2" key="1">
    <citation type="submission" date="2023-03" db="EMBL/GenBank/DDBJ databases">
        <title>Massive genome expansion in bonnet fungi (Mycena s.s.) driven by repeated elements and novel gene families across ecological guilds.</title>
        <authorList>
            <consortium name="Lawrence Berkeley National Laboratory"/>
            <person name="Harder C.B."/>
            <person name="Miyauchi S."/>
            <person name="Viragh M."/>
            <person name="Kuo A."/>
            <person name="Thoen E."/>
            <person name="Andreopoulos B."/>
            <person name="Lu D."/>
            <person name="Skrede I."/>
            <person name="Drula E."/>
            <person name="Henrissat B."/>
            <person name="Morin E."/>
            <person name="Kohler A."/>
            <person name="Barry K."/>
            <person name="LaButti K."/>
            <person name="Morin E."/>
            <person name="Salamov A."/>
            <person name="Lipzen A."/>
            <person name="Mereny Z."/>
            <person name="Hegedus B."/>
            <person name="Baldrian P."/>
            <person name="Stursova M."/>
            <person name="Weitz H."/>
            <person name="Taylor A."/>
            <person name="Grigoriev I.V."/>
            <person name="Nagy L.G."/>
            <person name="Martin F."/>
            <person name="Kauserud H."/>
        </authorList>
    </citation>
    <scope>NUCLEOTIDE SEQUENCE</scope>
    <source>
        <strain evidence="2">CBHHK002</strain>
    </source>
</reference>
<dbReference type="AlphaFoldDB" id="A0AAD7AVY1"/>
<evidence type="ECO:0000313" key="2">
    <source>
        <dbReference type="EMBL" id="KAJ7369028.1"/>
    </source>
</evidence>
<proteinExistence type="predicted"/>
<dbReference type="Proteomes" id="UP001218218">
    <property type="component" value="Unassembled WGS sequence"/>
</dbReference>
<evidence type="ECO:0000313" key="3">
    <source>
        <dbReference type="Proteomes" id="UP001218218"/>
    </source>
</evidence>
<evidence type="ECO:0000256" key="1">
    <source>
        <dbReference type="SAM" id="MobiDB-lite"/>
    </source>
</evidence>
<keyword evidence="3" id="KW-1185">Reference proteome</keyword>